<evidence type="ECO:0000256" key="1">
    <source>
        <dbReference type="SAM" id="MobiDB-lite"/>
    </source>
</evidence>
<comment type="caution">
    <text evidence="2">The sequence shown here is derived from an EMBL/GenBank/DDBJ whole genome shotgun (WGS) entry which is preliminary data.</text>
</comment>
<feature type="region of interest" description="Disordered" evidence="1">
    <location>
        <begin position="49"/>
        <end position="68"/>
    </location>
</feature>
<dbReference type="AlphaFoldDB" id="A0AAE0NL03"/>
<protein>
    <submittedName>
        <fullName evidence="2">Kinase-like domain-containing protein</fullName>
    </submittedName>
</protein>
<evidence type="ECO:0000313" key="2">
    <source>
        <dbReference type="EMBL" id="KAK3383448.1"/>
    </source>
</evidence>
<name>A0AAE0NL03_9PEZI</name>
<organism evidence="2 3">
    <name type="scientific">Lasiosphaeria ovina</name>
    <dbReference type="NCBI Taxonomy" id="92902"/>
    <lineage>
        <taxon>Eukaryota</taxon>
        <taxon>Fungi</taxon>
        <taxon>Dikarya</taxon>
        <taxon>Ascomycota</taxon>
        <taxon>Pezizomycotina</taxon>
        <taxon>Sordariomycetes</taxon>
        <taxon>Sordariomycetidae</taxon>
        <taxon>Sordariales</taxon>
        <taxon>Lasiosphaeriaceae</taxon>
        <taxon>Lasiosphaeria</taxon>
    </lineage>
</organism>
<accession>A0AAE0NL03</accession>
<evidence type="ECO:0000313" key="3">
    <source>
        <dbReference type="Proteomes" id="UP001287356"/>
    </source>
</evidence>
<dbReference type="EMBL" id="JAULSN010000001">
    <property type="protein sequence ID" value="KAK3383448.1"/>
    <property type="molecule type" value="Genomic_DNA"/>
</dbReference>
<dbReference type="Gene3D" id="3.90.1200.10">
    <property type="match status" value="1"/>
</dbReference>
<keyword evidence="2" id="KW-0808">Transferase</keyword>
<reference evidence="2" key="1">
    <citation type="journal article" date="2023" name="Mol. Phylogenet. Evol.">
        <title>Genome-scale phylogeny and comparative genomics of the fungal order Sordariales.</title>
        <authorList>
            <person name="Hensen N."/>
            <person name="Bonometti L."/>
            <person name="Westerberg I."/>
            <person name="Brannstrom I.O."/>
            <person name="Guillou S."/>
            <person name="Cros-Aarteil S."/>
            <person name="Calhoun S."/>
            <person name="Haridas S."/>
            <person name="Kuo A."/>
            <person name="Mondo S."/>
            <person name="Pangilinan J."/>
            <person name="Riley R."/>
            <person name="LaButti K."/>
            <person name="Andreopoulos B."/>
            <person name="Lipzen A."/>
            <person name="Chen C."/>
            <person name="Yan M."/>
            <person name="Daum C."/>
            <person name="Ng V."/>
            <person name="Clum A."/>
            <person name="Steindorff A."/>
            <person name="Ohm R.A."/>
            <person name="Martin F."/>
            <person name="Silar P."/>
            <person name="Natvig D.O."/>
            <person name="Lalanne C."/>
            <person name="Gautier V."/>
            <person name="Ament-Velasquez S.L."/>
            <person name="Kruys A."/>
            <person name="Hutchinson M.I."/>
            <person name="Powell A.J."/>
            <person name="Barry K."/>
            <person name="Miller A.N."/>
            <person name="Grigoriev I.V."/>
            <person name="Debuchy R."/>
            <person name="Gladieux P."/>
            <person name="Hiltunen Thoren M."/>
            <person name="Johannesson H."/>
        </authorList>
    </citation>
    <scope>NUCLEOTIDE SEQUENCE</scope>
    <source>
        <strain evidence="2">CBS 958.72</strain>
    </source>
</reference>
<dbReference type="InterPro" id="IPR011009">
    <property type="entry name" value="Kinase-like_dom_sf"/>
</dbReference>
<dbReference type="SUPFAM" id="SSF56112">
    <property type="entry name" value="Protein kinase-like (PK-like)"/>
    <property type="match status" value="1"/>
</dbReference>
<reference evidence="2" key="2">
    <citation type="submission" date="2023-06" db="EMBL/GenBank/DDBJ databases">
        <authorList>
            <consortium name="Lawrence Berkeley National Laboratory"/>
            <person name="Haridas S."/>
            <person name="Hensen N."/>
            <person name="Bonometti L."/>
            <person name="Westerberg I."/>
            <person name="Brannstrom I.O."/>
            <person name="Guillou S."/>
            <person name="Cros-Aarteil S."/>
            <person name="Calhoun S."/>
            <person name="Kuo A."/>
            <person name="Mondo S."/>
            <person name="Pangilinan J."/>
            <person name="Riley R."/>
            <person name="Labutti K."/>
            <person name="Andreopoulos B."/>
            <person name="Lipzen A."/>
            <person name="Chen C."/>
            <person name="Yanf M."/>
            <person name="Daum C."/>
            <person name="Ng V."/>
            <person name="Clum A."/>
            <person name="Steindorff A."/>
            <person name="Ohm R."/>
            <person name="Martin F."/>
            <person name="Silar P."/>
            <person name="Natvig D."/>
            <person name="Lalanne C."/>
            <person name="Gautier V."/>
            <person name="Ament-Velasquez S.L."/>
            <person name="Kruys A."/>
            <person name="Hutchinson M.I."/>
            <person name="Powell A.J."/>
            <person name="Barry K."/>
            <person name="Miller A.N."/>
            <person name="Grigoriev I.V."/>
            <person name="Debuchy R."/>
            <person name="Gladieux P."/>
            <person name="Thoren M.H."/>
            <person name="Johannesson H."/>
        </authorList>
    </citation>
    <scope>NUCLEOTIDE SEQUENCE</scope>
    <source>
        <strain evidence="2">CBS 958.72</strain>
    </source>
</reference>
<proteinExistence type="predicted"/>
<keyword evidence="2" id="KW-0418">Kinase</keyword>
<dbReference type="Gene3D" id="3.30.200.20">
    <property type="entry name" value="Phosphorylase Kinase, domain 1"/>
    <property type="match status" value="1"/>
</dbReference>
<dbReference type="Proteomes" id="UP001287356">
    <property type="component" value="Unassembled WGS sequence"/>
</dbReference>
<keyword evidence="3" id="KW-1185">Reference proteome</keyword>
<gene>
    <name evidence="2" type="ORF">B0T24DRAFT_517470</name>
</gene>
<dbReference type="GO" id="GO:0016301">
    <property type="term" value="F:kinase activity"/>
    <property type="evidence" value="ECO:0007669"/>
    <property type="project" value="UniProtKB-KW"/>
</dbReference>
<sequence>MPSSAAGPTDAGPRQFAVFLSSQYPGSRYETEPLSGGLVNITARARLCEPSSSSNNASSEDGQQQPPPASLVLKYAPPFIAAVGSSAPFSQGRQAIEARTLRLFSPDGPLAALNVKGGEGVTVPRLVAHDTARWVLAMEDLGALVTLWDVFFFSRTNSSGSSVFAEGAEFCAEMGRRLGAFMAAVHSPVSLNAVLSSGTAAEAAAAEAADDAAAIVYSAAVEPVLARLQEQGGLSPTTASRLFERVHNDAVRTRPYAGEACLAMGDFHPGSVLVSRPLTTDPAADSAAAVPVVVAAIDWEFAVAGDGGRGVNGDMAQFLASLFALVVSLRPRWAGDGGGVRQLREAVGEFVRQLCRTYAARSAVVARVAAAVVERRAGDGQGVRLAVAEDGAMAIFRSALILFGRETVNQAVDLKWDISNGPSESLVAEMVAAGAWYLERAGDSVEEMLQDENWDKLMHEDMGFMLQLFGIET</sequence>